<dbReference type="Proteomes" id="UP000199647">
    <property type="component" value="Unassembled WGS sequence"/>
</dbReference>
<dbReference type="AlphaFoldDB" id="A0A1H9KLW1"/>
<keyword evidence="2" id="KW-1185">Reference proteome</keyword>
<dbReference type="InterPro" id="IPR029044">
    <property type="entry name" value="Nucleotide-diphossugar_trans"/>
</dbReference>
<evidence type="ECO:0000313" key="1">
    <source>
        <dbReference type="EMBL" id="SER00082.1"/>
    </source>
</evidence>
<dbReference type="RefSeq" id="WP_092497351.1">
    <property type="nucleotide sequence ID" value="NZ_FOFG01000010.1"/>
</dbReference>
<gene>
    <name evidence="1" type="ORF">SAMN05216548_11012</name>
</gene>
<dbReference type="OrthoDB" id="7981249at2"/>
<dbReference type="Pfam" id="PF13704">
    <property type="entry name" value="Glyco_tranf_2_4"/>
    <property type="match status" value="1"/>
</dbReference>
<dbReference type="SUPFAM" id="SSF53448">
    <property type="entry name" value="Nucleotide-diphospho-sugar transferases"/>
    <property type="match status" value="1"/>
</dbReference>
<sequence length="369" mass="42262">MNRDEKFLQAFGIEALPQVPVGRSVVAVVLCYNEVLRLSYFLDFHRSMGIEHFVVVDNNSDDGTFELLSAQPDVTVIRTANDYKEYKATWRHLIADRFFENTWVLFPDVDELFVYPGWPERKIQDLTAYLDRHGYGCLFTTMVDMYSDRPIEQVSYRPGQSFIETCPFFDGTGYRMGSPKAASLRRFPNPGLQVHGGPRERLFSAGRRPQNAVDRWVLRTFFSVHRPEPRRGLGRRIARLALKYTRQTLPQAKPVMSKIPLLKWQAGYEFGGGVHMLNRKVPTAPDWGALLHFKYLDDFAEKVAHAIRRGQHSEGSAQYRSYDAHKGDLMQRGAVYPGSRRFEGTSSLIAAGLMRVSAQLRADFKKVDD</sequence>
<evidence type="ECO:0000313" key="2">
    <source>
        <dbReference type="Proteomes" id="UP000199647"/>
    </source>
</evidence>
<dbReference type="Gene3D" id="3.90.550.10">
    <property type="entry name" value="Spore Coat Polysaccharide Biosynthesis Protein SpsA, Chain A"/>
    <property type="match status" value="1"/>
</dbReference>
<accession>A0A1H9KLW1</accession>
<reference evidence="1 2" key="1">
    <citation type="submission" date="2016-10" db="EMBL/GenBank/DDBJ databases">
        <authorList>
            <person name="de Groot N.N."/>
        </authorList>
    </citation>
    <scope>NUCLEOTIDE SEQUENCE [LARGE SCALE GENOMIC DNA]</scope>
    <source>
        <strain evidence="1 2">A52C2</strain>
    </source>
</reference>
<dbReference type="STRING" id="1855383.SAMN05216548_11012"/>
<keyword evidence="1" id="KW-0808">Transferase</keyword>
<protein>
    <submittedName>
        <fullName evidence="1">Glycosyl transferase family 2</fullName>
    </submittedName>
</protein>
<dbReference type="EMBL" id="FOFG01000010">
    <property type="protein sequence ID" value="SER00082.1"/>
    <property type="molecule type" value="Genomic_DNA"/>
</dbReference>
<name>A0A1H9KLW1_9HYPH</name>
<proteinExistence type="predicted"/>
<dbReference type="GO" id="GO:0016740">
    <property type="term" value="F:transferase activity"/>
    <property type="evidence" value="ECO:0007669"/>
    <property type="project" value="UniProtKB-KW"/>
</dbReference>
<dbReference type="CDD" id="cd00761">
    <property type="entry name" value="Glyco_tranf_GTA_type"/>
    <property type="match status" value="1"/>
</dbReference>
<organism evidence="1 2">
    <name type="scientific">Faunimonas pinastri</name>
    <dbReference type="NCBI Taxonomy" id="1855383"/>
    <lineage>
        <taxon>Bacteria</taxon>
        <taxon>Pseudomonadati</taxon>
        <taxon>Pseudomonadota</taxon>
        <taxon>Alphaproteobacteria</taxon>
        <taxon>Hyphomicrobiales</taxon>
        <taxon>Afifellaceae</taxon>
        <taxon>Faunimonas</taxon>
    </lineage>
</organism>